<reference evidence="2 3" key="1">
    <citation type="submission" date="2015-04" db="EMBL/GenBank/DDBJ databases">
        <title>Comparative genomics of rhizobia nodulating Arachis hypogaea in China.</title>
        <authorList>
            <person name="Li Y."/>
        </authorList>
    </citation>
    <scope>NUCLEOTIDE SEQUENCE [LARGE SCALE GENOMIC DNA]</scope>
    <source>
        <strain evidence="2 3">CCBAU 51757</strain>
    </source>
</reference>
<evidence type="ECO:0000259" key="1">
    <source>
        <dbReference type="Pfam" id="PF03050"/>
    </source>
</evidence>
<accession>A0A4Q0SHS6</accession>
<protein>
    <recommendedName>
        <fullName evidence="1">Transposase IS66 central domain-containing protein</fullName>
    </recommendedName>
</protein>
<name>A0A4Q0SHS6_9BRAD</name>
<dbReference type="AlphaFoldDB" id="A0A4Q0SHS6"/>
<organism evidence="2 3">
    <name type="scientific">Bradyrhizobium nanningense</name>
    <dbReference type="NCBI Taxonomy" id="1325118"/>
    <lineage>
        <taxon>Bacteria</taxon>
        <taxon>Pseudomonadati</taxon>
        <taxon>Pseudomonadota</taxon>
        <taxon>Alphaproteobacteria</taxon>
        <taxon>Hyphomicrobiales</taxon>
        <taxon>Nitrobacteraceae</taxon>
        <taxon>Bradyrhizobium</taxon>
    </lineage>
</organism>
<proteinExistence type="predicted"/>
<feature type="domain" description="Transposase IS66 central" evidence="1">
    <location>
        <begin position="5"/>
        <end position="56"/>
    </location>
</feature>
<dbReference type="Pfam" id="PF03050">
    <property type="entry name" value="DDE_Tnp_IS66"/>
    <property type="match status" value="1"/>
</dbReference>
<dbReference type="EMBL" id="LBJQ01000001">
    <property type="protein sequence ID" value="RXH38712.1"/>
    <property type="molecule type" value="Genomic_DNA"/>
</dbReference>
<sequence length="82" mass="9506">MTLRTGLRQEQSKPLLDDMHAWPLRERETLSRSSEVLKPINHMLRRWEGFARFLHDIAQNKGLLTRAIPDGASIVGTELRSR</sequence>
<keyword evidence="3" id="KW-1185">Reference proteome</keyword>
<gene>
    <name evidence="2" type="ORF">XH99_00135</name>
</gene>
<comment type="caution">
    <text evidence="2">The sequence shown here is derived from an EMBL/GenBank/DDBJ whole genome shotgun (WGS) entry which is preliminary data.</text>
</comment>
<evidence type="ECO:0000313" key="2">
    <source>
        <dbReference type="EMBL" id="RXH38712.1"/>
    </source>
</evidence>
<dbReference type="InterPro" id="IPR004291">
    <property type="entry name" value="Transposase_IS66_central"/>
</dbReference>
<evidence type="ECO:0000313" key="3">
    <source>
        <dbReference type="Proteomes" id="UP000289546"/>
    </source>
</evidence>
<dbReference type="Proteomes" id="UP000289546">
    <property type="component" value="Unassembled WGS sequence"/>
</dbReference>